<feature type="transmembrane region" description="Helical" evidence="6">
    <location>
        <begin position="517"/>
        <end position="544"/>
    </location>
</feature>
<feature type="transmembrane region" description="Helical" evidence="6">
    <location>
        <begin position="147"/>
        <end position="168"/>
    </location>
</feature>
<feature type="transmembrane region" description="Helical" evidence="6">
    <location>
        <begin position="15"/>
        <end position="35"/>
    </location>
</feature>
<dbReference type="GeneID" id="93079376"/>
<dbReference type="GO" id="GO:0005886">
    <property type="term" value="C:plasma membrane"/>
    <property type="evidence" value="ECO:0007669"/>
    <property type="project" value="UniProtKB-SubCell"/>
</dbReference>
<evidence type="ECO:0000259" key="7">
    <source>
        <dbReference type="Pfam" id="PF02687"/>
    </source>
</evidence>
<feature type="transmembrane region" description="Helical" evidence="6">
    <location>
        <begin position="101"/>
        <end position="127"/>
    </location>
</feature>
<keyword evidence="5 6" id="KW-0472">Membrane</keyword>
<dbReference type="InterPro" id="IPR052536">
    <property type="entry name" value="ABC-4_Integral_Memb_Prot"/>
</dbReference>
<comment type="subcellular location">
    <subcellularLocation>
        <location evidence="1 6">Cell membrane</location>
        <topology evidence="1 6">Multi-pass membrane protein</topology>
    </subcellularLocation>
</comment>
<feature type="transmembrane region" description="Helical" evidence="6">
    <location>
        <begin position="286"/>
        <end position="306"/>
    </location>
</feature>
<dbReference type="Proteomes" id="UP000001120">
    <property type="component" value="Chromosome"/>
</dbReference>
<dbReference type="PANTHER" id="PTHR46795">
    <property type="entry name" value="ABC TRANSPORTER PERMEASE-RELATED-RELATED"/>
    <property type="match status" value="1"/>
</dbReference>
<comment type="similarity">
    <text evidence="6">Belongs to the ABC-4 integral membrane protein family.</text>
</comment>
<keyword evidence="9" id="KW-1185">Reference proteome</keyword>
<evidence type="ECO:0000256" key="3">
    <source>
        <dbReference type="ARBA" id="ARBA00022692"/>
    </source>
</evidence>
<keyword evidence="2 6" id="KW-1003">Cell membrane</keyword>
<keyword evidence="3 6" id="KW-0812">Transmembrane</keyword>
<keyword evidence="4 6" id="KW-1133">Transmembrane helix</keyword>
<dbReference type="KEGG" id="bay:RBAM_002410"/>
<keyword evidence="6" id="KW-0813">Transport</keyword>
<feature type="domain" description="ABC3 transporter permease C-terminal" evidence="7">
    <location>
        <begin position="62"/>
        <end position="169"/>
    </location>
</feature>
<name>A7Z0W4_BACVZ</name>
<reference evidence="8 9" key="1">
    <citation type="journal article" date="2007" name="Nat. Biotechnol.">
        <title>Comparative analysis of the complete genome sequence of the plant growth-promoting bacterium Bacillus amyloliquefaciens FZB42.</title>
        <authorList>
            <person name="Chen X.H."/>
            <person name="Koumoutsi A."/>
            <person name="Scholz R."/>
            <person name="Eisenreich A."/>
            <person name="Schneider K."/>
            <person name="Heinemeyer I."/>
            <person name="Morgenstern B."/>
            <person name="Voss B."/>
            <person name="Hess W.R."/>
            <person name="Reva O."/>
            <person name="Junge H."/>
            <person name="Voigt B."/>
            <person name="Jungblut P.R."/>
            <person name="Vater J."/>
            <person name="Sussmuth R."/>
            <person name="Liesegang H."/>
            <person name="Strittmatter A."/>
            <person name="Gottschalk G."/>
            <person name="Borriss R."/>
        </authorList>
    </citation>
    <scope>NUCLEOTIDE SEQUENCE [LARGE SCALE GENOMIC DNA]</scope>
    <source>
        <strain evidence="9">DSM 23117 / BGSC 10A6 / LMG 26770 / FZB42</strain>
    </source>
</reference>
<evidence type="ECO:0000256" key="2">
    <source>
        <dbReference type="ARBA" id="ARBA00022475"/>
    </source>
</evidence>
<dbReference type="RefSeq" id="WP_011996232.1">
    <property type="nucleotide sequence ID" value="NC_009725.2"/>
</dbReference>
<dbReference type="InterPro" id="IPR027022">
    <property type="entry name" value="ABC_permease_BceB-typ"/>
</dbReference>
<gene>
    <name evidence="8" type="ordered locus">RBAM_002410</name>
</gene>
<dbReference type="AlphaFoldDB" id="A7Z0W4"/>
<dbReference type="GO" id="GO:0055085">
    <property type="term" value="P:transmembrane transport"/>
    <property type="evidence" value="ECO:0007669"/>
    <property type="project" value="UniProtKB-UniRule"/>
</dbReference>
<dbReference type="PANTHER" id="PTHR46795:SF3">
    <property type="entry name" value="ABC TRANSPORTER PERMEASE"/>
    <property type="match status" value="1"/>
</dbReference>
<feature type="transmembrane region" description="Helical" evidence="6">
    <location>
        <begin position="199"/>
        <end position="219"/>
    </location>
</feature>
<evidence type="ECO:0000256" key="4">
    <source>
        <dbReference type="ARBA" id="ARBA00022989"/>
    </source>
</evidence>
<evidence type="ECO:0000256" key="1">
    <source>
        <dbReference type="ARBA" id="ARBA00004651"/>
    </source>
</evidence>
<evidence type="ECO:0000313" key="9">
    <source>
        <dbReference type="Proteomes" id="UP000001120"/>
    </source>
</evidence>
<feature type="transmembrane region" description="Helical" evidence="6">
    <location>
        <begin position="55"/>
        <end position="80"/>
    </location>
</feature>
<dbReference type="PIRSF" id="PIRSF018968">
    <property type="entry name" value="ABC_permease_BceB"/>
    <property type="match status" value="1"/>
</dbReference>
<evidence type="ECO:0000256" key="5">
    <source>
        <dbReference type="ARBA" id="ARBA00023136"/>
    </source>
</evidence>
<dbReference type="EMBL" id="CP000560">
    <property type="protein sequence ID" value="ABS72640.1"/>
    <property type="molecule type" value="Genomic_DNA"/>
</dbReference>
<feature type="transmembrane region" description="Helical" evidence="6">
    <location>
        <begin position="608"/>
        <end position="630"/>
    </location>
</feature>
<feature type="transmembrane region" description="Helical" evidence="6">
    <location>
        <begin position="231"/>
        <end position="253"/>
    </location>
</feature>
<protein>
    <submittedName>
        <fullName evidence="8">ABC transporter permease</fullName>
    </submittedName>
</protein>
<dbReference type="InterPro" id="IPR003838">
    <property type="entry name" value="ABC3_permease_C"/>
</dbReference>
<evidence type="ECO:0000313" key="8">
    <source>
        <dbReference type="EMBL" id="ABS72640.1"/>
    </source>
</evidence>
<dbReference type="HOGENOM" id="CLU_022800_2_1_9"/>
<feature type="transmembrane region" description="Helical" evidence="6">
    <location>
        <begin position="574"/>
        <end position="596"/>
    </location>
</feature>
<accession>A7Z0W4</accession>
<sequence length="642" mass="72527">MNSFKIAFKLLKNNLKIYGLYFVVLVVTVATYYNFTAIQYNEVFVQLTERFQSAVVASATSGFVLICTVVFFMWHANGFFLKQRQKETGLYMLMGISTSKIGRVFAIESILIGSLSLLMGLLIGILFSKLFLMLLSKSMTLGGEIPFSISAQAIIQLIIVFGIIFVMLGMKNYRVVKKTQLINMLNASKAKPSPPKYNYIKGFTGLVLIAAGYIVALNFKQWDLDLLLSAMGILILVSTGTYLFFGSSLTIILGKLTNSKKIIYKDVRLVSISNTFFRQKVNYRSLAMTAILTAATVTAFNVSISFKQFEANYDITASPYSLSFESNSEDVKDKVKEVIRESKHDLIGINKIHFFIGNVQYDDNKQNIDPNNKGIITSYSQIKKTLIFLDYSNKSSILNQIKPEIHEISFILNADSIASPIYVDGNKVSINNNNFLVSKHTQLPFTGKIKKYGDKNIYVLNDNDYKELRKKNQEIVLNGVRITDEKESREVVNRIKEVVPGGDTNVNGKNQSFTWEYYALGQFFFLGLIMSLVFILATFSTIYFKILSDAFTDREQYSMLKKIGMSKKEVQRSVYLQVGIAFLLPVIVGALHSIVAMNMLEQIMNVKFTIPILCGIGLFVFIMVAFYIGLCKNYTKLVYEEQ</sequence>
<evidence type="ECO:0000256" key="6">
    <source>
        <dbReference type="PIRNR" id="PIRNR018968"/>
    </source>
</evidence>
<dbReference type="Pfam" id="PF02687">
    <property type="entry name" value="FtsX"/>
    <property type="match status" value="2"/>
</dbReference>
<feature type="domain" description="ABC3 transporter permease C-terminal" evidence="7">
    <location>
        <begin position="529"/>
        <end position="626"/>
    </location>
</feature>
<organism evidence="8 9">
    <name type="scientific">Bacillus velezensis (strain DSM 23117 / BGSC 10A6 / LMG 26770 / FZB42)</name>
    <name type="common">Bacillus amyloliquefaciens subsp. plantarum</name>
    <dbReference type="NCBI Taxonomy" id="326423"/>
    <lineage>
        <taxon>Bacteria</taxon>
        <taxon>Bacillati</taxon>
        <taxon>Bacillota</taxon>
        <taxon>Bacilli</taxon>
        <taxon>Bacillales</taxon>
        <taxon>Bacillaceae</taxon>
        <taxon>Bacillus</taxon>
        <taxon>Bacillus amyloliquefaciens group</taxon>
    </lineage>
</organism>
<proteinExistence type="inferred from homology"/>